<dbReference type="PANTHER" id="PTHR10117:SF54">
    <property type="entry name" value="TRANSIENT RECEPTOR POTENTIAL-GAMMA PROTEIN"/>
    <property type="match status" value="1"/>
</dbReference>
<keyword evidence="1" id="KW-0813">Transport</keyword>
<sequence length="407" mass="47735">MMEDKFSGSGKDAFKDSLTWTREGNISLIQHAINVRCKSKFLLELWWFIVFLSLIIITSCEKNFNQRLPSGLTLPDIFVFFFVVTFSLRRLFSFWHYLQTLITIPRYRRNWRLILPELLTFVECASLVCFITAFSIWITRWDKLHRWQPSDKDYQSVDVFYSLASLLSFFKLAHYLKAHHTLGTLNLSLYMMITKDVIYFAIIFVMLLYIPFATALEKMYSYYVVDSVKNATHPLASYSRTYDDLLWAMLGSDERKESDVSDSGYAYIKKLGEAYIIMFVVAAVVVAFNMLVATMNHTYENIMRNVDKEYVFSRTKMWMDYIAKDHSSMPPPLNLADIVCFFKYLCTARNEASQEDRFKEKQKERISIIKRLVFRYLLRSLGLNNSEYSHDILIQSQSSASQSPLVV</sequence>
<dbReference type="Proteomes" id="UP001159405">
    <property type="component" value="Unassembled WGS sequence"/>
</dbReference>
<gene>
    <name evidence="5" type="ORF">PLOB_00007835</name>
</gene>
<evidence type="ECO:0000313" key="5">
    <source>
        <dbReference type="EMBL" id="CAH3166782.1"/>
    </source>
</evidence>
<evidence type="ECO:0000256" key="1">
    <source>
        <dbReference type="ARBA" id="ARBA00022448"/>
    </source>
</evidence>
<comment type="caution">
    <text evidence="5">The sequence shown here is derived from an EMBL/GenBank/DDBJ whole genome shotgun (WGS) entry which is preliminary data.</text>
</comment>
<keyword evidence="3" id="KW-0407">Ion channel</keyword>
<feature type="transmembrane region" description="Helical" evidence="4">
    <location>
        <begin position="159"/>
        <end position="176"/>
    </location>
</feature>
<keyword evidence="4" id="KW-0472">Membrane</keyword>
<protein>
    <recommendedName>
        <fullName evidence="7">Ion transport domain-containing protein</fullName>
    </recommendedName>
</protein>
<proteinExistence type="predicted"/>
<reference evidence="5 6" key="1">
    <citation type="submission" date="2022-05" db="EMBL/GenBank/DDBJ databases">
        <authorList>
            <consortium name="Genoscope - CEA"/>
            <person name="William W."/>
        </authorList>
    </citation>
    <scope>NUCLEOTIDE SEQUENCE [LARGE SCALE GENOMIC DNA]</scope>
</reference>
<keyword evidence="4" id="KW-1133">Transmembrane helix</keyword>
<feature type="transmembrane region" description="Helical" evidence="4">
    <location>
        <begin position="77"/>
        <end position="98"/>
    </location>
</feature>
<feature type="transmembrane region" description="Helical" evidence="4">
    <location>
        <begin position="274"/>
        <end position="294"/>
    </location>
</feature>
<keyword evidence="6" id="KW-1185">Reference proteome</keyword>
<evidence type="ECO:0000256" key="2">
    <source>
        <dbReference type="ARBA" id="ARBA00023065"/>
    </source>
</evidence>
<feature type="transmembrane region" description="Helical" evidence="4">
    <location>
        <begin position="197"/>
        <end position="216"/>
    </location>
</feature>
<name>A0ABN8QMA9_9CNID</name>
<keyword evidence="4" id="KW-0812">Transmembrane</keyword>
<feature type="transmembrane region" description="Helical" evidence="4">
    <location>
        <begin position="41"/>
        <end position="57"/>
    </location>
</feature>
<keyword evidence="2" id="KW-0406">Ion transport</keyword>
<evidence type="ECO:0008006" key="7">
    <source>
        <dbReference type="Google" id="ProtNLM"/>
    </source>
</evidence>
<evidence type="ECO:0000256" key="4">
    <source>
        <dbReference type="SAM" id="Phobius"/>
    </source>
</evidence>
<dbReference type="EMBL" id="CALNXK010000138">
    <property type="protein sequence ID" value="CAH3166782.1"/>
    <property type="molecule type" value="Genomic_DNA"/>
</dbReference>
<evidence type="ECO:0000256" key="3">
    <source>
        <dbReference type="ARBA" id="ARBA00023303"/>
    </source>
</evidence>
<feature type="transmembrane region" description="Helical" evidence="4">
    <location>
        <begin position="118"/>
        <end position="139"/>
    </location>
</feature>
<dbReference type="InterPro" id="IPR002153">
    <property type="entry name" value="TRPC_channel"/>
</dbReference>
<evidence type="ECO:0000313" key="6">
    <source>
        <dbReference type="Proteomes" id="UP001159405"/>
    </source>
</evidence>
<accession>A0ABN8QMA9</accession>
<organism evidence="5 6">
    <name type="scientific">Porites lobata</name>
    <dbReference type="NCBI Taxonomy" id="104759"/>
    <lineage>
        <taxon>Eukaryota</taxon>
        <taxon>Metazoa</taxon>
        <taxon>Cnidaria</taxon>
        <taxon>Anthozoa</taxon>
        <taxon>Hexacorallia</taxon>
        <taxon>Scleractinia</taxon>
        <taxon>Fungiina</taxon>
        <taxon>Poritidae</taxon>
        <taxon>Porites</taxon>
    </lineage>
</organism>
<dbReference type="PANTHER" id="PTHR10117">
    <property type="entry name" value="TRANSIENT RECEPTOR POTENTIAL CHANNEL"/>
    <property type="match status" value="1"/>
</dbReference>